<dbReference type="Proteomes" id="UP000553888">
    <property type="component" value="Unassembled WGS sequence"/>
</dbReference>
<protein>
    <submittedName>
        <fullName evidence="10">Putative spermidine/putrescine transport system permease protein</fullName>
    </submittedName>
</protein>
<evidence type="ECO:0000256" key="6">
    <source>
        <dbReference type="ARBA" id="ARBA00022989"/>
    </source>
</evidence>
<organism evidence="10 11">
    <name type="scientific">Schumannella luteola</name>
    <dbReference type="NCBI Taxonomy" id="472059"/>
    <lineage>
        <taxon>Bacteria</taxon>
        <taxon>Bacillati</taxon>
        <taxon>Actinomycetota</taxon>
        <taxon>Actinomycetes</taxon>
        <taxon>Micrococcales</taxon>
        <taxon>Microbacteriaceae</taxon>
        <taxon>Schumannella</taxon>
    </lineage>
</organism>
<reference evidence="10 11" key="1">
    <citation type="submission" date="2020-07" db="EMBL/GenBank/DDBJ databases">
        <title>Sequencing the genomes of 1000 actinobacteria strains.</title>
        <authorList>
            <person name="Klenk H.-P."/>
        </authorList>
    </citation>
    <scope>NUCLEOTIDE SEQUENCE [LARGE SCALE GENOMIC DNA]</scope>
    <source>
        <strain evidence="10 11">DSM 23141</strain>
    </source>
</reference>
<sequence length="312" mass="32760">MTALAEQTAPAVTDRGVGGTRLRRRGPAWLGLAPFGVYVLLFLAVPAILAVTSGFADNEGRFTFANFAALANPNILQGLWASIWISALTAIVGGVIGALICYALLAMKPDGAVRSIVDSASSVLAQFGGVMLAFAFIATIGANGLITSLLKDWGWIENPLNAFNGGGVMIYQIPGLVVVYLYFQIPLMVLTFLPALQGLKGTWAEANATLGGTRLQYWLRIGGPVLLPAFLGSLILLFANSFSSYATAAALVSQGGIVPLAIRQQLTSETVLGVSNVAGVLALVMVIVMVVLMTAYAALQRRTGRWQNGGRS</sequence>
<evidence type="ECO:0000256" key="5">
    <source>
        <dbReference type="ARBA" id="ARBA00022692"/>
    </source>
</evidence>
<evidence type="ECO:0000256" key="2">
    <source>
        <dbReference type="ARBA" id="ARBA00007069"/>
    </source>
</evidence>
<evidence type="ECO:0000256" key="7">
    <source>
        <dbReference type="ARBA" id="ARBA00023136"/>
    </source>
</evidence>
<comment type="similarity">
    <text evidence="2">Belongs to the binding-protein-dependent transport system permease family. CysTW subfamily.</text>
</comment>
<name>A0A852YAB0_9MICO</name>
<evidence type="ECO:0000256" key="3">
    <source>
        <dbReference type="ARBA" id="ARBA00022448"/>
    </source>
</evidence>
<dbReference type="PANTHER" id="PTHR42929:SF1">
    <property type="entry name" value="INNER MEMBRANE ABC TRANSPORTER PERMEASE PROTEIN YDCU-RELATED"/>
    <property type="match status" value="1"/>
</dbReference>
<keyword evidence="5 8" id="KW-0812">Transmembrane</keyword>
<feature type="transmembrane region" description="Helical" evidence="8">
    <location>
        <begin position="29"/>
        <end position="51"/>
    </location>
</feature>
<dbReference type="EMBL" id="JACBZY010000001">
    <property type="protein sequence ID" value="NYG99413.1"/>
    <property type="molecule type" value="Genomic_DNA"/>
</dbReference>
<proteinExistence type="inferred from homology"/>
<dbReference type="SUPFAM" id="SSF161098">
    <property type="entry name" value="MetI-like"/>
    <property type="match status" value="1"/>
</dbReference>
<comment type="subcellular location">
    <subcellularLocation>
        <location evidence="1">Cell membrane</location>
        <topology evidence="1">Multi-pass membrane protein</topology>
    </subcellularLocation>
</comment>
<dbReference type="InterPro" id="IPR035906">
    <property type="entry name" value="MetI-like_sf"/>
</dbReference>
<feature type="transmembrane region" description="Helical" evidence="8">
    <location>
        <begin position="274"/>
        <end position="299"/>
    </location>
</feature>
<feature type="domain" description="ABC transmembrane type-1" evidence="9">
    <location>
        <begin position="79"/>
        <end position="293"/>
    </location>
</feature>
<evidence type="ECO:0000259" key="9">
    <source>
        <dbReference type="PROSITE" id="PS50928"/>
    </source>
</evidence>
<accession>A0A852YAB0</accession>
<keyword evidence="6 8" id="KW-1133">Transmembrane helix</keyword>
<evidence type="ECO:0000313" key="10">
    <source>
        <dbReference type="EMBL" id="NYG99413.1"/>
    </source>
</evidence>
<feature type="transmembrane region" description="Helical" evidence="8">
    <location>
        <begin position="217"/>
        <end position="239"/>
    </location>
</feature>
<dbReference type="GO" id="GO:0005886">
    <property type="term" value="C:plasma membrane"/>
    <property type="evidence" value="ECO:0007669"/>
    <property type="project" value="UniProtKB-SubCell"/>
</dbReference>
<gene>
    <name evidence="10" type="ORF">BJ979_002039</name>
</gene>
<feature type="transmembrane region" description="Helical" evidence="8">
    <location>
        <begin position="127"/>
        <end position="150"/>
    </location>
</feature>
<dbReference type="PANTHER" id="PTHR42929">
    <property type="entry name" value="INNER MEMBRANE ABC TRANSPORTER PERMEASE PROTEIN YDCU-RELATED-RELATED"/>
    <property type="match status" value="1"/>
</dbReference>
<evidence type="ECO:0000313" key="11">
    <source>
        <dbReference type="Proteomes" id="UP000553888"/>
    </source>
</evidence>
<comment type="caution">
    <text evidence="10">The sequence shown here is derived from an EMBL/GenBank/DDBJ whole genome shotgun (WGS) entry which is preliminary data.</text>
</comment>
<evidence type="ECO:0000256" key="8">
    <source>
        <dbReference type="SAM" id="Phobius"/>
    </source>
</evidence>
<dbReference type="AlphaFoldDB" id="A0A852YAB0"/>
<keyword evidence="11" id="KW-1185">Reference proteome</keyword>
<keyword evidence="3" id="KW-0813">Transport</keyword>
<dbReference type="PROSITE" id="PS50928">
    <property type="entry name" value="ABC_TM1"/>
    <property type="match status" value="1"/>
</dbReference>
<evidence type="ECO:0000256" key="1">
    <source>
        <dbReference type="ARBA" id="ARBA00004651"/>
    </source>
</evidence>
<feature type="transmembrane region" description="Helical" evidence="8">
    <location>
        <begin position="83"/>
        <end position="106"/>
    </location>
</feature>
<keyword evidence="7 8" id="KW-0472">Membrane</keyword>
<keyword evidence="4" id="KW-1003">Cell membrane</keyword>
<dbReference type="RefSeq" id="WP_179567601.1">
    <property type="nucleotide sequence ID" value="NZ_JACBZY010000001.1"/>
</dbReference>
<dbReference type="Gene3D" id="1.10.3720.10">
    <property type="entry name" value="MetI-like"/>
    <property type="match status" value="1"/>
</dbReference>
<dbReference type="GO" id="GO:0055085">
    <property type="term" value="P:transmembrane transport"/>
    <property type="evidence" value="ECO:0007669"/>
    <property type="project" value="InterPro"/>
</dbReference>
<evidence type="ECO:0000256" key="4">
    <source>
        <dbReference type="ARBA" id="ARBA00022475"/>
    </source>
</evidence>
<feature type="transmembrane region" description="Helical" evidence="8">
    <location>
        <begin position="170"/>
        <end position="196"/>
    </location>
</feature>
<dbReference type="InterPro" id="IPR000515">
    <property type="entry name" value="MetI-like"/>
</dbReference>